<evidence type="ECO:0000313" key="3">
    <source>
        <dbReference type="EMBL" id="ANH38302.1"/>
    </source>
</evidence>
<gene>
    <name evidence="3" type="primary">dhmA_2</name>
    <name evidence="3" type="ORF">I601_1872</name>
</gene>
<dbReference type="Proteomes" id="UP000077868">
    <property type="component" value="Chromosome"/>
</dbReference>
<dbReference type="InterPro" id="IPR029058">
    <property type="entry name" value="AB_hydrolase_fold"/>
</dbReference>
<dbReference type="STRING" id="1300347.I601_1872"/>
<dbReference type="OrthoDB" id="2987348at2"/>
<keyword evidence="1 3" id="KW-0378">Hydrolase</keyword>
<dbReference type="Pfam" id="PF12697">
    <property type="entry name" value="Abhydrolase_6"/>
    <property type="match status" value="1"/>
</dbReference>
<evidence type="ECO:0000256" key="1">
    <source>
        <dbReference type="ARBA" id="ARBA00022801"/>
    </source>
</evidence>
<dbReference type="RefSeq" id="WP_068108559.1">
    <property type="nucleotide sequence ID" value="NZ_CP015079.1"/>
</dbReference>
<dbReference type="GO" id="GO:0018786">
    <property type="term" value="F:haloalkane dehalogenase activity"/>
    <property type="evidence" value="ECO:0007669"/>
    <property type="project" value="UniProtKB-EC"/>
</dbReference>
<dbReference type="PATRIC" id="fig|1300347.3.peg.1873"/>
<dbReference type="KEGG" id="ndk:I601_1872"/>
<accession>A0A1A9GKW9</accession>
<sequence length="286" mass="31526">MSGLPPRPLPARITSYRHDGLEFDVVDEGPLDGDVVVLLHGFPERASSWHQVAARLHAHGLRTLAPDQRGYSPGARPPRRRDYRLSLLTADVVALIERVGGPVHLVGHDWGAIVAWSLTQARPDQVRTLTAFSVPHPRALARSMRSSRQPLRSWYVGAFQVRGLAERVLAHPRLAARILTRAGMDADDLAHFERGIVAHGALRGGLMWYRALGLVDRDRSARHVTVPTTLVWSDGDSFLDRDGAERTEEYVDAPYELVVLAGVTHWIPSQAPDAAAEAVLERITGT</sequence>
<protein>
    <submittedName>
        <fullName evidence="3">Haloalkane dehalogenase</fullName>
        <ecNumber evidence="3">3.8.1.5</ecNumber>
    </submittedName>
</protein>
<dbReference type="SUPFAM" id="SSF53474">
    <property type="entry name" value="alpha/beta-Hydrolases"/>
    <property type="match status" value="1"/>
</dbReference>
<dbReference type="InterPro" id="IPR000639">
    <property type="entry name" value="Epox_hydrolase-like"/>
</dbReference>
<dbReference type="EC" id="3.8.1.5" evidence="3"/>
<proteinExistence type="predicted"/>
<evidence type="ECO:0000313" key="4">
    <source>
        <dbReference type="Proteomes" id="UP000077868"/>
    </source>
</evidence>
<keyword evidence="4" id="KW-1185">Reference proteome</keyword>
<dbReference type="AlphaFoldDB" id="A0A1A9GKW9"/>
<dbReference type="EMBL" id="CP015079">
    <property type="protein sequence ID" value="ANH38302.1"/>
    <property type="molecule type" value="Genomic_DNA"/>
</dbReference>
<dbReference type="Gene3D" id="3.40.50.1820">
    <property type="entry name" value="alpha/beta hydrolase"/>
    <property type="match status" value="1"/>
</dbReference>
<evidence type="ECO:0000259" key="2">
    <source>
        <dbReference type="Pfam" id="PF12697"/>
    </source>
</evidence>
<reference evidence="3 4" key="1">
    <citation type="submission" date="2016-03" db="EMBL/GenBank/DDBJ databases">
        <title>Complete genome sequence of a soil Actinobacterium, Nocardioides dokdonensis FR1436.</title>
        <authorList>
            <person name="Kwon S.-K."/>
            <person name="Kim K."/>
            <person name="Kim J.F."/>
        </authorList>
    </citation>
    <scope>NUCLEOTIDE SEQUENCE [LARGE SCALE GENOMIC DNA]</scope>
    <source>
        <strain evidence="3 4">FR1436</strain>
    </source>
</reference>
<dbReference type="PRINTS" id="PR00412">
    <property type="entry name" value="EPOXHYDRLASE"/>
</dbReference>
<dbReference type="InterPro" id="IPR000073">
    <property type="entry name" value="AB_hydrolase_1"/>
</dbReference>
<dbReference type="PANTHER" id="PTHR43329">
    <property type="entry name" value="EPOXIDE HYDROLASE"/>
    <property type="match status" value="1"/>
</dbReference>
<organism evidence="3 4">
    <name type="scientific">Nocardioides dokdonensis FR1436</name>
    <dbReference type="NCBI Taxonomy" id="1300347"/>
    <lineage>
        <taxon>Bacteria</taxon>
        <taxon>Bacillati</taxon>
        <taxon>Actinomycetota</taxon>
        <taxon>Actinomycetes</taxon>
        <taxon>Propionibacteriales</taxon>
        <taxon>Nocardioidaceae</taxon>
        <taxon>Nocardioides</taxon>
    </lineage>
</organism>
<feature type="domain" description="AB hydrolase-1" evidence="2">
    <location>
        <begin position="36"/>
        <end position="278"/>
    </location>
</feature>
<name>A0A1A9GKW9_9ACTN</name>